<comment type="caution">
    <text evidence="2">The sequence shown here is derived from an EMBL/GenBank/DDBJ whole genome shotgun (WGS) entry which is preliminary data.</text>
</comment>
<accession>A0A1Y2DI05</accession>
<proteinExistence type="predicted"/>
<dbReference type="RefSeq" id="XP_040711578.1">
    <property type="nucleotide sequence ID" value="XM_040864365.1"/>
</dbReference>
<sequence length="58" mass="6168">MKYSIAIFALFTVAMAQMKKVTRQSAVDTSAPAMTNANGDVIPFDAANVYQANKANGL</sequence>
<dbReference type="EMBL" id="MCFJ01000015">
    <property type="protein sequence ID" value="ORY58766.1"/>
    <property type="molecule type" value="Genomic_DNA"/>
</dbReference>
<protein>
    <submittedName>
        <fullName evidence="2">Uncharacterized protein</fullName>
    </submittedName>
</protein>
<dbReference type="InParanoid" id="A0A1Y2DI05"/>
<dbReference type="GeneID" id="63780577"/>
<dbReference type="Proteomes" id="UP000193689">
    <property type="component" value="Unassembled WGS sequence"/>
</dbReference>
<name>A0A1Y2DI05_9PEZI</name>
<feature type="signal peptide" evidence="1">
    <location>
        <begin position="1"/>
        <end position="16"/>
    </location>
</feature>
<dbReference type="OrthoDB" id="4835952at2759"/>
<feature type="chain" id="PRO_5013005604" evidence="1">
    <location>
        <begin position="17"/>
        <end position="58"/>
    </location>
</feature>
<reference evidence="2 3" key="1">
    <citation type="submission" date="2016-07" db="EMBL/GenBank/DDBJ databases">
        <title>Pervasive Adenine N6-methylation of Active Genes in Fungi.</title>
        <authorList>
            <consortium name="DOE Joint Genome Institute"/>
            <person name="Mondo S.J."/>
            <person name="Dannebaum R.O."/>
            <person name="Kuo R.C."/>
            <person name="Labutti K."/>
            <person name="Haridas S."/>
            <person name="Kuo A."/>
            <person name="Salamov A."/>
            <person name="Ahrendt S.R."/>
            <person name="Lipzen A."/>
            <person name="Sullivan W."/>
            <person name="Andreopoulos W.B."/>
            <person name="Clum A."/>
            <person name="Lindquist E."/>
            <person name="Daum C."/>
            <person name="Ramamoorthy G.K."/>
            <person name="Gryganskyi A."/>
            <person name="Culley D."/>
            <person name="Magnuson J.K."/>
            <person name="James T.Y."/>
            <person name="O'Malley M.A."/>
            <person name="Stajich J.E."/>
            <person name="Spatafora J.W."/>
            <person name="Visel A."/>
            <person name="Grigoriev I.V."/>
        </authorList>
    </citation>
    <scope>NUCLEOTIDE SEQUENCE [LARGE SCALE GENOMIC DNA]</scope>
    <source>
        <strain evidence="2 3">CBS 129021</strain>
    </source>
</reference>
<evidence type="ECO:0000313" key="3">
    <source>
        <dbReference type="Proteomes" id="UP000193689"/>
    </source>
</evidence>
<dbReference type="AlphaFoldDB" id="A0A1Y2DI05"/>
<organism evidence="2 3">
    <name type="scientific">Pseudomassariella vexata</name>
    <dbReference type="NCBI Taxonomy" id="1141098"/>
    <lineage>
        <taxon>Eukaryota</taxon>
        <taxon>Fungi</taxon>
        <taxon>Dikarya</taxon>
        <taxon>Ascomycota</taxon>
        <taxon>Pezizomycotina</taxon>
        <taxon>Sordariomycetes</taxon>
        <taxon>Xylariomycetidae</taxon>
        <taxon>Amphisphaeriales</taxon>
        <taxon>Pseudomassariaceae</taxon>
        <taxon>Pseudomassariella</taxon>
    </lineage>
</organism>
<keyword evidence="1" id="KW-0732">Signal</keyword>
<keyword evidence="3" id="KW-1185">Reference proteome</keyword>
<gene>
    <name evidence="2" type="ORF">BCR38DRAFT_489123</name>
</gene>
<evidence type="ECO:0000256" key="1">
    <source>
        <dbReference type="SAM" id="SignalP"/>
    </source>
</evidence>
<evidence type="ECO:0000313" key="2">
    <source>
        <dbReference type="EMBL" id="ORY58766.1"/>
    </source>
</evidence>